<dbReference type="RefSeq" id="WP_378414332.1">
    <property type="nucleotide sequence ID" value="NZ_JBHSFO010000002.1"/>
</dbReference>
<accession>A0ABV9FMD0</accession>
<evidence type="ECO:0000259" key="2">
    <source>
        <dbReference type="Pfam" id="PF13399"/>
    </source>
</evidence>
<feature type="domain" description="LytR/CpsA/Psr regulator C-terminal" evidence="2">
    <location>
        <begin position="97"/>
        <end position="188"/>
    </location>
</feature>
<keyword evidence="1" id="KW-0472">Membrane</keyword>
<dbReference type="NCBIfam" id="NF035953">
    <property type="entry name" value="integrity_Cei"/>
    <property type="match status" value="1"/>
</dbReference>
<dbReference type="Proteomes" id="UP001595914">
    <property type="component" value="Unassembled WGS sequence"/>
</dbReference>
<dbReference type="Pfam" id="PF13399">
    <property type="entry name" value="LytR_C"/>
    <property type="match status" value="1"/>
</dbReference>
<organism evidence="3 4">
    <name type="scientific">Rhodococcus kronopolitis</name>
    <dbReference type="NCBI Taxonomy" id="1460226"/>
    <lineage>
        <taxon>Bacteria</taxon>
        <taxon>Bacillati</taxon>
        <taxon>Actinomycetota</taxon>
        <taxon>Actinomycetes</taxon>
        <taxon>Mycobacteriales</taxon>
        <taxon>Nocardiaceae</taxon>
        <taxon>Rhodococcus</taxon>
    </lineage>
</organism>
<proteinExistence type="predicted"/>
<sequence>MVSLITDGHSSDDNGRPFPHRRALPVIALISILAVLGAVLWFRILTKGEELSAPVECNAPVTVAAPAEPGQPGPQPLGTKVPASTLRDVEPASLSATRVRVFNANGERGQAAHVASQLSDYGFASAPDVQVGNDPVYVDQNMQCQGQIRFGPNGLAAASALWLIEPCVQLIQDTRTDDTVDLALGTYFSDIQPNTDAEEVLASLKEPAPGGPDASAPVDIDLLKAARTAHC</sequence>
<comment type="caution">
    <text evidence="3">The sequence shown here is derived from an EMBL/GenBank/DDBJ whole genome shotgun (WGS) entry which is preliminary data.</text>
</comment>
<keyword evidence="1" id="KW-0812">Transmembrane</keyword>
<protein>
    <submittedName>
        <fullName evidence="3">Envelope integrity protein Cei</fullName>
    </submittedName>
</protein>
<keyword evidence="4" id="KW-1185">Reference proteome</keyword>
<evidence type="ECO:0000313" key="4">
    <source>
        <dbReference type="Proteomes" id="UP001595914"/>
    </source>
</evidence>
<feature type="transmembrane region" description="Helical" evidence="1">
    <location>
        <begin position="23"/>
        <end position="42"/>
    </location>
</feature>
<name>A0ABV9FMD0_9NOCA</name>
<dbReference type="EMBL" id="JBHSFO010000002">
    <property type="protein sequence ID" value="MFC4602822.1"/>
    <property type="molecule type" value="Genomic_DNA"/>
</dbReference>
<keyword evidence="1" id="KW-1133">Transmembrane helix</keyword>
<reference evidence="4" key="1">
    <citation type="journal article" date="2019" name="Int. J. Syst. Evol. Microbiol.">
        <title>The Global Catalogue of Microorganisms (GCM) 10K type strain sequencing project: providing services to taxonomists for standard genome sequencing and annotation.</title>
        <authorList>
            <consortium name="The Broad Institute Genomics Platform"/>
            <consortium name="The Broad Institute Genome Sequencing Center for Infectious Disease"/>
            <person name="Wu L."/>
            <person name="Ma J."/>
        </authorList>
    </citation>
    <scope>NUCLEOTIDE SEQUENCE [LARGE SCALE GENOMIC DNA]</scope>
    <source>
        <strain evidence="4">CCUG 54520</strain>
    </source>
</reference>
<gene>
    <name evidence="3" type="primary">cei</name>
    <name evidence="3" type="ORF">ACFO6S_03880</name>
</gene>
<evidence type="ECO:0000256" key="1">
    <source>
        <dbReference type="SAM" id="Phobius"/>
    </source>
</evidence>
<dbReference type="InterPro" id="IPR027381">
    <property type="entry name" value="LytR/CpsA/Psr_C"/>
</dbReference>
<evidence type="ECO:0000313" key="3">
    <source>
        <dbReference type="EMBL" id="MFC4602822.1"/>
    </source>
</evidence>